<dbReference type="AlphaFoldDB" id="A0A392SKG3"/>
<evidence type="ECO:0000313" key="2">
    <source>
        <dbReference type="EMBL" id="MCI49149.1"/>
    </source>
</evidence>
<evidence type="ECO:0000313" key="3">
    <source>
        <dbReference type="Proteomes" id="UP000265520"/>
    </source>
</evidence>
<proteinExistence type="predicted"/>
<comment type="caution">
    <text evidence="2">The sequence shown here is derived from an EMBL/GenBank/DDBJ whole genome shotgun (WGS) entry which is preliminary data.</text>
</comment>
<dbReference type="EMBL" id="LXQA010396781">
    <property type="protein sequence ID" value="MCI49149.1"/>
    <property type="molecule type" value="Genomic_DNA"/>
</dbReference>
<accession>A0A392SKG3</accession>
<evidence type="ECO:0000256" key="1">
    <source>
        <dbReference type="SAM" id="MobiDB-lite"/>
    </source>
</evidence>
<protein>
    <submittedName>
        <fullName evidence="2">Transcription factor MYB1R1-like</fullName>
    </submittedName>
</protein>
<dbReference type="GO" id="GO:0003676">
    <property type="term" value="F:nucleic acid binding"/>
    <property type="evidence" value="ECO:0007669"/>
    <property type="project" value="InterPro"/>
</dbReference>
<dbReference type="Proteomes" id="UP000265520">
    <property type="component" value="Unassembled WGS sequence"/>
</dbReference>
<dbReference type="GO" id="GO:0008270">
    <property type="term" value="F:zinc ion binding"/>
    <property type="evidence" value="ECO:0007669"/>
    <property type="project" value="InterPro"/>
</dbReference>
<feature type="region of interest" description="Disordered" evidence="1">
    <location>
        <begin position="1"/>
        <end position="26"/>
    </location>
</feature>
<dbReference type="SUPFAM" id="SSF57756">
    <property type="entry name" value="Retrovirus zinc finger-like domains"/>
    <property type="match status" value="1"/>
</dbReference>
<reference evidence="2 3" key="1">
    <citation type="journal article" date="2018" name="Front. Plant Sci.">
        <title>Red Clover (Trifolium pratense) and Zigzag Clover (T. medium) - A Picture of Genomic Similarities and Differences.</title>
        <authorList>
            <person name="Dluhosova J."/>
            <person name="Istvanek J."/>
            <person name="Nedelnik J."/>
            <person name="Repkova J."/>
        </authorList>
    </citation>
    <scope>NUCLEOTIDE SEQUENCE [LARGE SCALE GENOMIC DNA]</scope>
    <source>
        <strain evidence="3">cv. 10/8</strain>
        <tissue evidence="2">Leaf</tissue>
    </source>
</reference>
<feature type="non-terminal residue" evidence="2">
    <location>
        <position position="62"/>
    </location>
</feature>
<keyword evidence="3" id="KW-1185">Reference proteome</keyword>
<sequence length="62" mass="6402">MTRRCSHCSNNGHNSRTCPSRGSGGGGVKLFGVRLTDGSIIKKSASMGNLNLAALHHCSSSS</sequence>
<organism evidence="2 3">
    <name type="scientific">Trifolium medium</name>
    <dbReference type="NCBI Taxonomy" id="97028"/>
    <lineage>
        <taxon>Eukaryota</taxon>
        <taxon>Viridiplantae</taxon>
        <taxon>Streptophyta</taxon>
        <taxon>Embryophyta</taxon>
        <taxon>Tracheophyta</taxon>
        <taxon>Spermatophyta</taxon>
        <taxon>Magnoliopsida</taxon>
        <taxon>eudicotyledons</taxon>
        <taxon>Gunneridae</taxon>
        <taxon>Pentapetalae</taxon>
        <taxon>rosids</taxon>
        <taxon>fabids</taxon>
        <taxon>Fabales</taxon>
        <taxon>Fabaceae</taxon>
        <taxon>Papilionoideae</taxon>
        <taxon>50 kb inversion clade</taxon>
        <taxon>NPAAA clade</taxon>
        <taxon>Hologalegina</taxon>
        <taxon>IRL clade</taxon>
        <taxon>Trifolieae</taxon>
        <taxon>Trifolium</taxon>
    </lineage>
</organism>
<name>A0A392SKG3_9FABA</name>
<dbReference type="InterPro" id="IPR036875">
    <property type="entry name" value="Znf_CCHC_sf"/>
</dbReference>
<feature type="compositionally biased region" description="Polar residues" evidence="1">
    <location>
        <begin position="7"/>
        <end position="18"/>
    </location>
</feature>